<accession>A0A6J5M1Z7</accession>
<sequence>MSIFATTNRVTLDIPVRKGKTQGVTLLIRDDLSVEQAMAYQDRSEKHEGNNYELGIALLLAYVEGWEVDGADSGASWSEETLRKVNLKTFEALVVAITEKLDPEPDALIDGDEEDASPNA</sequence>
<evidence type="ECO:0000313" key="1">
    <source>
        <dbReference type="EMBL" id="CAB4139020.1"/>
    </source>
</evidence>
<name>A0A6J5M1Z7_9CAUD</name>
<proteinExistence type="predicted"/>
<protein>
    <recommendedName>
        <fullName evidence="2">Tail assembly chaperone</fullName>
    </recommendedName>
</protein>
<evidence type="ECO:0008006" key="2">
    <source>
        <dbReference type="Google" id="ProtNLM"/>
    </source>
</evidence>
<gene>
    <name evidence="1" type="ORF">UFOVP349_6</name>
</gene>
<reference evidence="1" key="1">
    <citation type="submission" date="2020-04" db="EMBL/GenBank/DDBJ databases">
        <authorList>
            <person name="Chiriac C."/>
            <person name="Salcher M."/>
            <person name="Ghai R."/>
            <person name="Kavagutti S V."/>
        </authorList>
    </citation>
    <scope>NUCLEOTIDE SEQUENCE</scope>
</reference>
<dbReference type="EMBL" id="LR796357">
    <property type="protein sequence ID" value="CAB4139020.1"/>
    <property type="molecule type" value="Genomic_DNA"/>
</dbReference>
<organism evidence="1">
    <name type="scientific">uncultured Caudovirales phage</name>
    <dbReference type="NCBI Taxonomy" id="2100421"/>
    <lineage>
        <taxon>Viruses</taxon>
        <taxon>Duplodnaviria</taxon>
        <taxon>Heunggongvirae</taxon>
        <taxon>Uroviricota</taxon>
        <taxon>Caudoviricetes</taxon>
        <taxon>Peduoviridae</taxon>
        <taxon>Maltschvirus</taxon>
        <taxon>Maltschvirus maltsch</taxon>
    </lineage>
</organism>